<dbReference type="RefSeq" id="WP_004836101.1">
    <property type="nucleotide sequence ID" value="NZ_GG666295.1"/>
</dbReference>
<comment type="caution">
    <text evidence="1">The sequence shown here is derived from an EMBL/GenBank/DDBJ whole genome shotgun (WGS) entry which is preliminary data.</text>
</comment>
<accession>C2CFZ0</accession>
<dbReference type="AlphaFoldDB" id="C2CFZ0"/>
<sequence>MANIRMLQSTFLTSTPLIKVISEGEEQSHIVGSNPHDQFILGRNGGLHYYNLQCCESTEEYGCYKFDLKEPENDYEEITFDKVDFIELMDIDAKRFGLKDDSRYILLKKEIEKLFECAIEDRENEKQEILYKVLSEVIKDSKEVG</sequence>
<dbReference type="EMBL" id="ACGC01000014">
    <property type="protein sequence ID" value="EEI83518.1"/>
    <property type="molecule type" value="Genomic_DNA"/>
</dbReference>
<dbReference type="Proteomes" id="UP000003744">
    <property type="component" value="Unassembled WGS sequence"/>
</dbReference>
<protein>
    <submittedName>
        <fullName evidence="1">Uncharacterized protein</fullName>
    </submittedName>
</protein>
<organism evidence="1 2">
    <name type="scientific">Anaerococcus tetradius ATCC 35098</name>
    <dbReference type="NCBI Taxonomy" id="525255"/>
    <lineage>
        <taxon>Bacteria</taxon>
        <taxon>Bacillati</taxon>
        <taxon>Bacillota</taxon>
        <taxon>Tissierellia</taxon>
        <taxon>Tissierellales</taxon>
        <taxon>Peptoniphilaceae</taxon>
        <taxon>Anaerococcus</taxon>
    </lineage>
</organism>
<name>C2CFZ0_9FIRM</name>
<reference evidence="1 2" key="1">
    <citation type="submission" date="2009-01" db="EMBL/GenBank/DDBJ databases">
        <authorList>
            <person name="Qin X."/>
            <person name="Bachman B."/>
            <person name="Battles P."/>
            <person name="Bell A."/>
            <person name="Bess C."/>
            <person name="Bickham C."/>
            <person name="Chaboub L."/>
            <person name="Chen D."/>
            <person name="Coyle M."/>
            <person name="Deiros D.R."/>
            <person name="Dinh H."/>
            <person name="Forbes L."/>
            <person name="Fowler G."/>
            <person name="Francisco L."/>
            <person name="Fu Q."/>
            <person name="Gubbala S."/>
            <person name="Hale W."/>
            <person name="Han Y."/>
            <person name="Hemphill L."/>
            <person name="Highlander S.K."/>
            <person name="Hirani K."/>
            <person name="Hogues M."/>
            <person name="Jackson L."/>
            <person name="Jakkamsetti A."/>
            <person name="Javaid M."/>
            <person name="Jiang H."/>
            <person name="Korchina V."/>
            <person name="Kovar C."/>
            <person name="Lara F."/>
            <person name="Lee S."/>
            <person name="Mata R."/>
            <person name="Mathew T."/>
            <person name="Moen C."/>
            <person name="Morales K."/>
            <person name="Munidasa M."/>
            <person name="Nazareth L."/>
            <person name="Ngo R."/>
            <person name="Nguyen L."/>
            <person name="Okwuonu G."/>
            <person name="Ongeri F."/>
            <person name="Patil S."/>
            <person name="Petrosino J."/>
            <person name="Pham C."/>
            <person name="Pham P."/>
            <person name="Pu L.-L."/>
            <person name="Puazo M."/>
            <person name="Raj R."/>
            <person name="Reid J."/>
            <person name="Rouhana J."/>
            <person name="Saada N."/>
            <person name="Shang Y."/>
            <person name="Simmons D."/>
            <person name="Thornton R."/>
            <person name="Warren J."/>
            <person name="Weissenberger G."/>
            <person name="Zhang J."/>
            <person name="Zhang L."/>
            <person name="Zhou C."/>
            <person name="Zhu D."/>
            <person name="Muzny D."/>
            <person name="Worley K."/>
            <person name="Gibbs R."/>
        </authorList>
    </citation>
    <scope>NUCLEOTIDE SEQUENCE [LARGE SCALE GENOMIC DNA]</scope>
    <source>
        <strain evidence="1 2">ATCC 35098</strain>
    </source>
</reference>
<dbReference type="HOGENOM" id="CLU_1891815_0_0_9"/>
<evidence type="ECO:0000313" key="1">
    <source>
        <dbReference type="EMBL" id="EEI83518.1"/>
    </source>
</evidence>
<proteinExistence type="predicted"/>
<evidence type="ECO:0000313" key="2">
    <source>
        <dbReference type="Proteomes" id="UP000003744"/>
    </source>
</evidence>
<dbReference type="eggNOG" id="ENOG50329XW">
    <property type="taxonomic scope" value="Bacteria"/>
</dbReference>
<gene>
    <name evidence="1" type="ORF">HMPREF0077_0400</name>
</gene>